<sequence>MKILESTKVDVYFNQPTSEIALHEQFNNVVTNASEAQLIAFSQLLNTITPDSYSLDSIVTIDRTRYTLDY</sequence>
<proteinExistence type="predicted"/>
<organism evidence="1 2">
    <name type="scientific">Vagococcus intermedius</name>
    <dbReference type="NCBI Taxonomy" id="2991418"/>
    <lineage>
        <taxon>Bacteria</taxon>
        <taxon>Bacillati</taxon>
        <taxon>Bacillota</taxon>
        <taxon>Bacilli</taxon>
        <taxon>Lactobacillales</taxon>
        <taxon>Enterococcaceae</taxon>
        <taxon>Vagococcus</taxon>
    </lineage>
</organism>
<dbReference type="AlphaFoldDB" id="A0AAF0CVU2"/>
<accession>A0AAF0CVU2</accession>
<dbReference type="RefSeq" id="WP_275469604.1">
    <property type="nucleotide sequence ID" value="NZ_CP110232.1"/>
</dbReference>
<protein>
    <submittedName>
        <fullName evidence="1">Uncharacterized protein</fullName>
    </submittedName>
</protein>
<name>A0AAF0CVU2_9ENTE</name>
<evidence type="ECO:0000313" key="2">
    <source>
        <dbReference type="Proteomes" id="UP001179647"/>
    </source>
</evidence>
<gene>
    <name evidence="1" type="ORF">OL234_02515</name>
</gene>
<dbReference type="KEGG" id="vie:OL234_02515"/>
<reference evidence="1" key="1">
    <citation type="submission" date="2022-10" db="EMBL/GenBank/DDBJ databases">
        <title>Vagococcus sp. isolated from poultry meat.</title>
        <authorList>
            <person name="Johansson P."/>
            <person name="Bjorkroth J."/>
        </authorList>
    </citation>
    <scope>NUCLEOTIDE SEQUENCE</scope>
    <source>
        <strain evidence="1">STAA11</strain>
    </source>
</reference>
<evidence type="ECO:0000313" key="1">
    <source>
        <dbReference type="EMBL" id="WEG73804.1"/>
    </source>
</evidence>
<dbReference type="Proteomes" id="UP001179647">
    <property type="component" value="Chromosome"/>
</dbReference>
<keyword evidence="2" id="KW-1185">Reference proteome</keyword>
<dbReference type="EMBL" id="CP110232">
    <property type="protein sequence ID" value="WEG73804.1"/>
    <property type="molecule type" value="Genomic_DNA"/>
</dbReference>